<proteinExistence type="predicted"/>
<keyword evidence="1" id="KW-0378">Hydrolase</keyword>
<accession>A0A261UP68</accession>
<dbReference type="RefSeq" id="WP_094844696.1">
    <property type="nucleotide sequence ID" value="NZ_NEVS01000004.1"/>
</dbReference>
<dbReference type="EMBL" id="NEVS01000004">
    <property type="protein sequence ID" value="OZI63431.1"/>
    <property type="molecule type" value="Genomic_DNA"/>
</dbReference>
<evidence type="ECO:0000256" key="2">
    <source>
        <dbReference type="SAM" id="SignalP"/>
    </source>
</evidence>
<evidence type="ECO:0000259" key="3">
    <source>
        <dbReference type="Pfam" id="PF12706"/>
    </source>
</evidence>
<keyword evidence="5" id="KW-1185">Reference proteome</keyword>
<evidence type="ECO:0000313" key="5">
    <source>
        <dbReference type="Proteomes" id="UP000215767"/>
    </source>
</evidence>
<reference evidence="5" key="1">
    <citation type="submission" date="2017-05" db="EMBL/GenBank/DDBJ databases">
        <title>Complete and WGS of Bordetella genogroups.</title>
        <authorList>
            <person name="Spilker T."/>
            <person name="Lipuma J."/>
        </authorList>
    </citation>
    <scope>NUCLEOTIDE SEQUENCE [LARGE SCALE GENOMIC DNA]</scope>
    <source>
        <strain evidence="5">AU8856</strain>
    </source>
</reference>
<dbReference type="Proteomes" id="UP000215767">
    <property type="component" value="Unassembled WGS sequence"/>
</dbReference>
<sequence length="299" mass="32911">MKIPHHLSIAAACSILLAAGMVHADTDTGAGQAGGAGAQSVKFTQIRNATIRIEYAGTTFLVDPMLARKGAYQGFEGTYNSQLRNPLVELPMPLSEAIKADAVIVTHAQHYDHWDDEARRSLPKNMPIFAQSEEDAQSIRKYGFENVRVLTANVDFNGTRLSKTQGQHGSDAMLAGRGKRLGQSSGVVFERPGYKTVYVAGDTVWNRYVENAIAQYRPDVMIVNACYGRLVGYDGSFIMGKEDLYRAYQALPNAKVVASHMEALAHCTQSRQELRDYIAEKGMSPSRVLVPQDGESYRF</sequence>
<protein>
    <recommendedName>
        <fullName evidence="3">Metallo-beta-lactamase domain-containing protein</fullName>
    </recommendedName>
</protein>
<comment type="caution">
    <text evidence="4">The sequence shown here is derived from an EMBL/GenBank/DDBJ whole genome shotgun (WGS) entry which is preliminary data.</text>
</comment>
<evidence type="ECO:0000256" key="1">
    <source>
        <dbReference type="ARBA" id="ARBA00022801"/>
    </source>
</evidence>
<organism evidence="4 5">
    <name type="scientific">Bordetella genomosp. 11</name>
    <dbReference type="NCBI Taxonomy" id="1416808"/>
    <lineage>
        <taxon>Bacteria</taxon>
        <taxon>Pseudomonadati</taxon>
        <taxon>Pseudomonadota</taxon>
        <taxon>Betaproteobacteria</taxon>
        <taxon>Burkholderiales</taxon>
        <taxon>Alcaligenaceae</taxon>
        <taxon>Bordetella</taxon>
    </lineage>
</organism>
<dbReference type="InterPro" id="IPR050114">
    <property type="entry name" value="UPF0173_UPF0282_UlaG_hydrolase"/>
</dbReference>
<evidence type="ECO:0000313" key="4">
    <source>
        <dbReference type="EMBL" id="OZI63431.1"/>
    </source>
</evidence>
<feature type="signal peptide" evidence="2">
    <location>
        <begin position="1"/>
        <end position="24"/>
    </location>
</feature>
<gene>
    <name evidence="4" type="ORF">CAL28_17625</name>
</gene>
<dbReference type="AlphaFoldDB" id="A0A261UP68"/>
<dbReference type="InterPro" id="IPR001279">
    <property type="entry name" value="Metallo-B-lactamas"/>
</dbReference>
<dbReference type="InterPro" id="IPR036866">
    <property type="entry name" value="RibonucZ/Hydroxyglut_hydro"/>
</dbReference>
<dbReference type="SUPFAM" id="SSF56281">
    <property type="entry name" value="Metallo-hydrolase/oxidoreductase"/>
    <property type="match status" value="1"/>
</dbReference>
<dbReference type="Pfam" id="PF12706">
    <property type="entry name" value="Lactamase_B_2"/>
    <property type="match status" value="1"/>
</dbReference>
<name>A0A261UP68_9BORD</name>
<dbReference type="OrthoDB" id="9803916at2"/>
<dbReference type="GO" id="GO:0016787">
    <property type="term" value="F:hydrolase activity"/>
    <property type="evidence" value="ECO:0007669"/>
    <property type="project" value="UniProtKB-KW"/>
</dbReference>
<dbReference type="Gene3D" id="3.60.15.10">
    <property type="entry name" value="Ribonuclease Z/Hydroxyacylglutathione hydrolase-like"/>
    <property type="match status" value="1"/>
</dbReference>
<keyword evidence="2" id="KW-0732">Signal</keyword>
<feature type="domain" description="Metallo-beta-lactamase" evidence="3">
    <location>
        <begin position="59"/>
        <end position="261"/>
    </location>
</feature>
<feature type="chain" id="PRO_5012695307" description="Metallo-beta-lactamase domain-containing protein" evidence="2">
    <location>
        <begin position="25"/>
        <end position="299"/>
    </location>
</feature>
<dbReference type="PANTHER" id="PTHR43546:SF9">
    <property type="entry name" value="L-ASCORBATE-6-PHOSPHATE LACTONASE ULAG-RELATED"/>
    <property type="match status" value="1"/>
</dbReference>
<dbReference type="PANTHER" id="PTHR43546">
    <property type="entry name" value="UPF0173 METAL-DEPENDENT HYDROLASE MJ1163-RELATED"/>
    <property type="match status" value="1"/>
</dbReference>